<name>A0AA41K462_9FIRM</name>
<gene>
    <name evidence="3" type="ORF">GPL26_00600</name>
</gene>
<organism evidence="3 4">
    <name type="scientific">Enterocloster citroniae</name>
    <dbReference type="NCBI Taxonomy" id="358743"/>
    <lineage>
        <taxon>Bacteria</taxon>
        <taxon>Bacillati</taxon>
        <taxon>Bacillota</taxon>
        <taxon>Clostridia</taxon>
        <taxon>Lachnospirales</taxon>
        <taxon>Lachnospiraceae</taxon>
        <taxon>Enterocloster</taxon>
    </lineage>
</organism>
<evidence type="ECO:0000313" key="3">
    <source>
        <dbReference type="EMBL" id="MBT9808149.1"/>
    </source>
</evidence>
<dbReference type="InterPro" id="IPR050791">
    <property type="entry name" value="Aldo-Keto_reductase"/>
</dbReference>
<dbReference type="Gene3D" id="3.20.20.100">
    <property type="entry name" value="NADP-dependent oxidoreductase domain"/>
    <property type="match status" value="1"/>
</dbReference>
<dbReference type="RefSeq" id="WP_117450195.1">
    <property type="nucleotide sequence ID" value="NZ_CABJDD010000001.1"/>
</dbReference>
<evidence type="ECO:0000256" key="1">
    <source>
        <dbReference type="ARBA" id="ARBA00023002"/>
    </source>
</evidence>
<evidence type="ECO:0000313" key="4">
    <source>
        <dbReference type="Proteomes" id="UP000708338"/>
    </source>
</evidence>
<dbReference type="SUPFAM" id="SSF51430">
    <property type="entry name" value="NAD(P)-linked oxidoreductase"/>
    <property type="match status" value="1"/>
</dbReference>
<keyword evidence="1" id="KW-0560">Oxidoreductase</keyword>
<dbReference type="Proteomes" id="UP000708338">
    <property type="component" value="Unassembled WGS sequence"/>
</dbReference>
<sequence>MEKRKLGTLEVSALGFGCMGLSHAYGTALEKSVAVKRIHEAYEQGYTFFDTAELYVGQFSDGTPAPNEEVVGEALKPIREKVILATKFGNFWDENHQLYQDGSPASIRKSIEASLKRLQTEYIDLYYQHTQDQSIEPEVVAEEMRKLMDEGKIRYWGISNASDDYIRRADAVCKVTAVQERYSMMARWNEEKFAMLEELGIGFAAYSPMANGFLSGKVQKAEAYEKGVDFRRCDIWLHGAGSAGSDWRGYAESSHAGA</sequence>
<dbReference type="GO" id="GO:0016491">
    <property type="term" value="F:oxidoreductase activity"/>
    <property type="evidence" value="ECO:0007669"/>
    <property type="project" value="UniProtKB-KW"/>
</dbReference>
<dbReference type="PANTHER" id="PTHR43625:SF77">
    <property type="entry name" value="ALDO-KETO REDUCTASE"/>
    <property type="match status" value="1"/>
</dbReference>
<dbReference type="GO" id="GO:0005737">
    <property type="term" value="C:cytoplasm"/>
    <property type="evidence" value="ECO:0007669"/>
    <property type="project" value="TreeGrafter"/>
</dbReference>
<accession>A0AA41K462</accession>
<reference evidence="3" key="1">
    <citation type="journal article" date="2021" name="Gut Microbes">
        <title>A synthetic consortium of 100 gut commensals modulates the composition and function in a colon model of the microbiome of elderly subjects.</title>
        <authorList>
            <person name="Perez M."/>
            <person name="Ntemiri A."/>
            <person name="Tan H."/>
            <person name="Harris H.M.B."/>
            <person name="Roager H.M."/>
            <person name="Ribiere C."/>
            <person name="O'Toole P.W."/>
        </authorList>
    </citation>
    <scope>NUCLEOTIDE SEQUENCE</scope>
    <source>
        <strain evidence="3">MCC335</strain>
    </source>
</reference>
<evidence type="ECO:0000259" key="2">
    <source>
        <dbReference type="Pfam" id="PF00248"/>
    </source>
</evidence>
<dbReference type="InterPro" id="IPR023210">
    <property type="entry name" value="NADP_OxRdtase_dom"/>
</dbReference>
<proteinExistence type="predicted"/>
<dbReference type="InterPro" id="IPR020471">
    <property type="entry name" value="AKR"/>
</dbReference>
<protein>
    <submittedName>
        <fullName evidence="3">Aldo/keto reductase</fullName>
    </submittedName>
</protein>
<dbReference type="EMBL" id="WQPS01000001">
    <property type="protein sequence ID" value="MBT9808149.1"/>
    <property type="molecule type" value="Genomic_DNA"/>
</dbReference>
<dbReference type="Pfam" id="PF00248">
    <property type="entry name" value="Aldo_ket_red"/>
    <property type="match status" value="1"/>
</dbReference>
<dbReference type="AlphaFoldDB" id="A0AA41K462"/>
<dbReference type="InterPro" id="IPR036812">
    <property type="entry name" value="NAD(P)_OxRdtase_dom_sf"/>
</dbReference>
<comment type="caution">
    <text evidence="3">The sequence shown here is derived from an EMBL/GenBank/DDBJ whole genome shotgun (WGS) entry which is preliminary data.</text>
</comment>
<dbReference type="PANTHER" id="PTHR43625">
    <property type="entry name" value="AFLATOXIN B1 ALDEHYDE REDUCTASE"/>
    <property type="match status" value="1"/>
</dbReference>
<feature type="domain" description="NADP-dependent oxidoreductase" evidence="2">
    <location>
        <begin position="14"/>
        <end position="226"/>
    </location>
</feature>
<dbReference type="PRINTS" id="PR00069">
    <property type="entry name" value="ALDKETRDTASE"/>
</dbReference>